<keyword evidence="1" id="KW-0812">Transmembrane</keyword>
<gene>
    <name evidence="2" type="ORF">SAMN04487950_0172</name>
</gene>
<dbReference type="InterPro" id="IPR014509">
    <property type="entry name" value="YjdF-like"/>
</dbReference>
<dbReference type="AlphaFoldDB" id="A0A1I4AZF4"/>
<evidence type="ECO:0000313" key="3">
    <source>
        <dbReference type="Proteomes" id="UP000199607"/>
    </source>
</evidence>
<keyword evidence="3" id="KW-1185">Reference proteome</keyword>
<evidence type="ECO:0000313" key="2">
    <source>
        <dbReference type="EMBL" id="SFK61221.1"/>
    </source>
</evidence>
<dbReference type="RefSeq" id="WP_245756809.1">
    <property type="nucleotide sequence ID" value="NZ_FOTC01000001.1"/>
</dbReference>
<organism evidence="2 3">
    <name type="scientific">Halogranum rubrum</name>
    <dbReference type="NCBI Taxonomy" id="553466"/>
    <lineage>
        <taxon>Archaea</taxon>
        <taxon>Methanobacteriati</taxon>
        <taxon>Methanobacteriota</taxon>
        <taxon>Stenosarchaea group</taxon>
        <taxon>Halobacteria</taxon>
        <taxon>Halobacteriales</taxon>
        <taxon>Haloferacaceae</taxon>
    </lineage>
</organism>
<accession>A0A1I4AZF4</accession>
<dbReference type="Pfam" id="PF09997">
    <property type="entry name" value="DUF2238"/>
    <property type="match status" value="1"/>
</dbReference>
<feature type="transmembrane region" description="Helical" evidence="1">
    <location>
        <begin position="126"/>
        <end position="146"/>
    </location>
</feature>
<feature type="transmembrane region" description="Helical" evidence="1">
    <location>
        <begin position="66"/>
        <end position="88"/>
    </location>
</feature>
<evidence type="ECO:0000256" key="1">
    <source>
        <dbReference type="SAM" id="Phobius"/>
    </source>
</evidence>
<proteinExistence type="predicted"/>
<name>A0A1I4AZF4_9EURY</name>
<keyword evidence="1" id="KW-0472">Membrane</keyword>
<dbReference type="EMBL" id="FOTC01000001">
    <property type="protein sequence ID" value="SFK61221.1"/>
    <property type="molecule type" value="Genomic_DNA"/>
</dbReference>
<keyword evidence="1" id="KW-1133">Transmembrane helix</keyword>
<dbReference type="STRING" id="553466.SAMN04487950_0172"/>
<sequence>MALLRLSARTQQRATRGMQVAIVGFLLVGVWTRNVAVVINAVLSLAVTFLPAVLERDWGLRLDTGLTLWLTTAVLLHTAGMLGLYGSIPWWDHLTHTLSATIVAGVGYATARAFDEHSDAVYFPPRFMFVYVLLFTLAFGVFWEVLEFGVHGLSDSLGVDAVLIQYSLEDTVVDLIFDTVGAVLVALFGTTTLRSAVETLTTRLAGQTSDEVR</sequence>
<dbReference type="Proteomes" id="UP000199607">
    <property type="component" value="Unassembled WGS sequence"/>
</dbReference>
<protein>
    <submittedName>
        <fullName evidence="2">Uncharacterized protein</fullName>
    </submittedName>
</protein>
<reference evidence="3" key="1">
    <citation type="submission" date="2016-10" db="EMBL/GenBank/DDBJ databases">
        <authorList>
            <person name="Varghese N."/>
            <person name="Submissions S."/>
        </authorList>
    </citation>
    <scope>NUCLEOTIDE SEQUENCE [LARGE SCALE GENOMIC DNA]</scope>
    <source>
        <strain evidence="3">CGMCC 1.7738</strain>
    </source>
</reference>
<feature type="transmembrane region" description="Helical" evidence="1">
    <location>
        <begin position="175"/>
        <end position="193"/>
    </location>
</feature>